<comment type="similarity">
    <text evidence="2">Belongs to the YejK family.</text>
</comment>
<evidence type="ECO:0000256" key="1">
    <source>
        <dbReference type="ARBA" id="ARBA00004496"/>
    </source>
</evidence>
<evidence type="ECO:0000313" key="4">
    <source>
        <dbReference type="EMBL" id="GEC97674.1"/>
    </source>
</evidence>
<dbReference type="EMBL" id="BJNV01000110">
    <property type="protein sequence ID" value="GEC97674.1"/>
    <property type="molecule type" value="Genomic_DNA"/>
</dbReference>
<sequence length="337" mass="37269">MNQASATHAISHLVIHRLVPGDGAPSRVELRPQANPLDDAAVRLMERLCRHLAERPGKGFGHFERDEGNFPMAHWVRAHAIEGSLDFAGLSREMLGHLQQRIDEDKVEEGGYVLFARATVFGADCLYVALLQETLGTVIGDGLSILDSPHLDMAGLQVAGRIDISAWQAGAERYISFLKGRGDVAGWFKRFLGCTDVVIALKETKKLVETIGHFADTQQLEAPQRDELMERAHLVLEEMGERGDPLSLQAVAAQIFPDAPARLAETLQNEALDLATGFVPDKRALRPLIRFKASAADWKLEFERSSLRGGSVHYDKESNTLVLSNIPEKLRQLLLDE</sequence>
<dbReference type="Proteomes" id="UP000318422">
    <property type="component" value="Unassembled WGS sequence"/>
</dbReference>
<proteinExistence type="inferred from homology"/>
<evidence type="ECO:0000256" key="3">
    <source>
        <dbReference type="ARBA" id="ARBA00022490"/>
    </source>
</evidence>
<evidence type="ECO:0000313" key="5">
    <source>
        <dbReference type="Proteomes" id="UP000318422"/>
    </source>
</evidence>
<organism evidence="4 5">
    <name type="scientific">Zoogloea ramigera</name>
    <dbReference type="NCBI Taxonomy" id="350"/>
    <lineage>
        <taxon>Bacteria</taxon>
        <taxon>Pseudomonadati</taxon>
        <taxon>Pseudomonadota</taxon>
        <taxon>Betaproteobacteria</taxon>
        <taxon>Rhodocyclales</taxon>
        <taxon>Zoogloeaceae</taxon>
        <taxon>Zoogloea</taxon>
    </lineage>
</organism>
<dbReference type="GO" id="GO:0003690">
    <property type="term" value="F:double-stranded DNA binding"/>
    <property type="evidence" value="ECO:0007669"/>
    <property type="project" value="TreeGrafter"/>
</dbReference>
<dbReference type="PANTHER" id="PTHR38772">
    <property type="match status" value="1"/>
</dbReference>
<dbReference type="Pfam" id="PF04245">
    <property type="entry name" value="NA37"/>
    <property type="match status" value="1"/>
</dbReference>
<dbReference type="GO" id="GO:0003727">
    <property type="term" value="F:single-stranded RNA binding"/>
    <property type="evidence" value="ECO:0007669"/>
    <property type="project" value="TreeGrafter"/>
</dbReference>
<keyword evidence="3" id="KW-0963">Cytoplasm</keyword>
<dbReference type="RefSeq" id="WP_141354976.1">
    <property type="nucleotide sequence ID" value="NZ_BJNV01000110.1"/>
</dbReference>
<comment type="subcellular location">
    <subcellularLocation>
        <location evidence="1">Cytoplasm</location>
    </subcellularLocation>
</comment>
<dbReference type="OrthoDB" id="7540719at2"/>
<accession>A0A4Y4D1R3</accession>
<keyword evidence="5" id="KW-1185">Reference proteome</keyword>
<dbReference type="InterPro" id="IPR007358">
    <property type="entry name" value="Nucleoid_associated_NdpA"/>
</dbReference>
<dbReference type="PANTHER" id="PTHR38772:SF1">
    <property type="entry name" value="NUCLEOID-ASSOCIATED PROTEIN YEJK"/>
    <property type="match status" value="1"/>
</dbReference>
<dbReference type="AlphaFoldDB" id="A0A4Y4D1R3"/>
<name>A0A4Y4D1R3_ZOORA</name>
<comment type="caution">
    <text evidence="4">The sequence shown here is derived from an EMBL/GenBank/DDBJ whole genome shotgun (WGS) entry which is preliminary data.</text>
</comment>
<dbReference type="GO" id="GO:0005737">
    <property type="term" value="C:cytoplasm"/>
    <property type="evidence" value="ECO:0007669"/>
    <property type="project" value="UniProtKB-SubCell"/>
</dbReference>
<dbReference type="GO" id="GO:0043590">
    <property type="term" value="C:bacterial nucleoid"/>
    <property type="evidence" value="ECO:0007669"/>
    <property type="project" value="TreeGrafter"/>
</dbReference>
<protein>
    <submittedName>
        <fullName evidence="4">Nucleoid-associated protein</fullName>
    </submittedName>
</protein>
<gene>
    <name evidence="4" type="ORF">ZRA01_37470</name>
</gene>
<reference evidence="4 5" key="1">
    <citation type="submission" date="2019-06" db="EMBL/GenBank/DDBJ databases">
        <title>Whole genome shotgun sequence of Zoogloea ramigera NBRC 15342.</title>
        <authorList>
            <person name="Hosoyama A."/>
            <person name="Uohara A."/>
            <person name="Ohji S."/>
            <person name="Ichikawa N."/>
        </authorList>
    </citation>
    <scope>NUCLEOTIDE SEQUENCE [LARGE SCALE GENOMIC DNA]</scope>
    <source>
        <strain evidence="4 5">NBRC 15342</strain>
    </source>
</reference>
<evidence type="ECO:0000256" key="2">
    <source>
        <dbReference type="ARBA" id="ARBA00009035"/>
    </source>
</evidence>